<reference evidence="1 2" key="1">
    <citation type="submission" date="2013-11" db="EMBL/GenBank/DDBJ databases">
        <title>Draft genome of the bovine lungworm Dictyocaulus viviparus.</title>
        <authorList>
            <person name="Mitreva M."/>
        </authorList>
    </citation>
    <scope>NUCLEOTIDE SEQUENCE [LARGE SCALE GENOMIC DNA]</scope>
    <source>
        <strain evidence="1 2">HannoverDv2000</strain>
    </source>
</reference>
<organism evidence="1 2">
    <name type="scientific">Dictyocaulus viviparus</name>
    <name type="common">Bovine lungworm</name>
    <dbReference type="NCBI Taxonomy" id="29172"/>
    <lineage>
        <taxon>Eukaryota</taxon>
        <taxon>Metazoa</taxon>
        <taxon>Ecdysozoa</taxon>
        <taxon>Nematoda</taxon>
        <taxon>Chromadorea</taxon>
        <taxon>Rhabditida</taxon>
        <taxon>Rhabditina</taxon>
        <taxon>Rhabditomorpha</taxon>
        <taxon>Strongyloidea</taxon>
        <taxon>Metastrongylidae</taxon>
        <taxon>Dictyocaulus</taxon>
    </lineage>
</organism>
<keyword evidence="2" id="KW-1185">Reference proteome</keyword>
<dbReference type="EMBL" id="KN720775">
    <property type="protein sequence ID" value="KJH39768.1"/>
    <property type="molecule type" value="Genomic_DNA"/>
</dbReference>
<gene>
    <name evidence="1" type="ORF">DICVIV_14344</name>
</gene>
<evidence type="ECO:0000313" key="2">
    <source>
        <dbReference type="Proteomes" id="UP000053766"/>
    </source>
</evidence>
<name>A0A0D8X5L6_DICVI</name>
<dbReference type="AlphaFoldDB" id="A0A0D8X5L6"/>
<reference evidence="2" key="2">
    <citation type="journal article" date="2016" name="Sci. Rep.">
        <title>Dictyocaulus viviparus genome, variome and transcriptome elucidate lungworm biology and support future intervention.</title>
        <authorList>
            <person name="McNulty S.N."/>
            <person name="Strube C."/>
            <person name="Rosa B.A."/>
            <person name="Martin J.C."/>
            <person name="Tyagi R."/>
            <person name="Choi Y.J."/>
            <person name="Wang Q."/>
            <person name="Hallsworth Pepin K."/>
            <person name="Zhang X."/>
            <person name="Ozersky P."/>
            <person name="Wilson R.K."/>
            <person name="Sternberg P.W."/>
            <person name="Gasser R.B."/>
            <person name="Mitreva M."/>
        </authorList>
    </citation>
    <scope>NUCLEOTIDE SEQUENCE [LARGE SCALE GENOMIC DNA]</scope>
    <source>
        <strain evidence="2">HannoverDv2000</strain>
    </source>
</reference>
<protein>
    <submittedName>
        <fullName evidence="1">Uncharacterized protein</fullName>
    </submittedName>
</protein>
<evidence type="ECO:0000313" key="1">
    <source>
        <dbReference type="EMBL" id="KJH39768.1"/>
    </source>
</evidence>
<proteinExistence type="predicted"/>
<sequence>MMMGLSKWINERINSDYRRRMERPDMKSVGCSVKSCTDKKRTAVACVYRAENIRKARKVMDIHSVVNVIIDDLICKLLNAYEKTTLLVKTCSAAVLHKNARSYINHLSHLAVFFYKLRILFLFIQL</sequence>
<dbReference type="Proteomes" id="UP000053766">
    <property type="component" value="Unassembled WGS sequence"/>
</dbReference>
<accession>A0A0D8X5L6</accession>